<accession>A0ABV4BPA4</accession>
<name>A0ABV4BPA4_9CLOT</name>
<feature type="transmembrane region" description="Helical" evidence="1">
    <location>
        <begin position="120"/>
        <end position="137"/>
    </location>
</feature>
<dbReference type="Proteomes" id="UP001564657">
    <property type="component" value="Unassembled WGS sequence"/>
</dbReference>
<comment type="caution">
    <text evidence="2">The sequence shown here is derived from an EMBL/GenBank/DDBJ whole genome shotgun (WGS) entry which is preliminary data.</text>
</comment>
<proteinExistence type="predicted"/>
<evidence type="ECO:0000313" key="2">
    <source>
        <dbReference type="EMBL" id="MEY8000067.1"/>
    </source>
</evidence>
<feature type="transmembrane region" description="Helical" evidence="1">
    <location>
        <begin position="21"/>
        <end position="40"/>
    </location>
</feature>
<protein>
    <submittedName>
        <fullName evidence="2">Uncharacterized protein</fullName>
    </submittedName>
</protein>
<dbReference type="EMBL" id="JBGEWD010000006">
    <property type="protein sequence ID" value="MEY8000067.1"/>
    <property type="molecule type" value="Genomic_DNA"/>
</dbReference>
<keyword evidence="1" id="KW-1133">Transmembrane helix</keyword>
<dbReference type="RefSeq" id="WP_369703960.1">
    <property type="nucleotide sequence ID" value="NZ_JBGEWD010000006.1"/>
</dbReference>
<keyword evidence="3" id="KW-1185">Reference proteome</keyword>
<keyword evidence="1" id="KW-0812">Transmembrane</keyword>
<gene>
    <name evidence="2" type="ORF">AB8U03_07625</name>
</gene>
<evidence type="ECO:0000313" key="3">
    <source>
        <dbReference type="Proteomes" id="UP001564657"/>
    </source>
</evidence>
<sequence length="172" mass="19973">MRLFREKDEREKTIGAIAIRYTFLLVILTLFVIIVVQGIYENISILYPVNLFGNYHINIYISESIKQNFVFIMSTQVLILFASEMIINRRSGGERKPIVSGDWKFRFMDERERMISDKSIAISLYFVIAYPFVWAIADLVLDKTFGLPAVMVILNLIFYIIVRFVTLVQLGG</sequence>
<reference evidence="2 3" key="1">
    <citation type="submission" date="2024-08" db="EMBL/GenBank/DDBJ databases">
        <title>Clostridium lapicellarii sp. nov., and Clostridium renhuaiense sp. nov., two species isolated from the mud in a fermentation cellar used for producing sauce-flavour Chinese liquors.</title>
        <authorList>
            <person name="Yang F."/>
            <person name="Wang H."/>
            <person name="Chen L.Q."/>
            <person name="Zhou N."/>
            <person name="Lu J.J."/>
            <person name="Pu X.X."/>
            <person name="Wan B."/>
            <person name="Wang L."/>
            <person name="Liu S.J."/>
        </authorList>
    </citation>
    <scope>NUCLEOTIDE SEQUENCE [LARGE SCALE GENOMIC DNA]</scope>
    <source>
        <strain evidence="2 3">MT-5</strain>
    </source>
</reference>
<keyword evidence="1" id="KW-0472">Membrane</keyword>
<organism evidence="2 3">
    <name type="scientific">Clostridium moutaii</name>
    <dbReference type="NCBI Taxonomy" id="3240932"/>
    <lineage>
        <taxon>Bacteria</taxon>
        <taxon>Bacillati</taxon>
        <taxon>Bacillota</taxon>
        <taxon>Clostridia</taxon>
        <taxon>Eubacteriales</taxon>
        <taxon>Clostridiaceae</taxon>
        <taxon>Clostridium</taxon>
    </lineage>
</organism>
<feature type="transmembrane region" description="Helical" evidence="1">
    <location>
        <begin position="149"/>
        <end position="170"/>
    </location>
</feature>
<evidence type="ECO:0000256" key="1">
    <source>
        <dbReference type="SAM" id="Phobius"/>
    </source>
</evidence>
<feature type="transmembrane region" description="Helical" evidence="1">
    <location>
        <begin position="69"/>
        <end position="87"/>
    </location>
</feature>